<dbReference type="InterPro" id="IPR015943">
    <property type="entry name" value="WD40/YVTN_repeat-like_dom_sf"/>
</dbReference>
<dbReference type="SUPFAM" id="SSF46689">
    <property type="entry name" value="Homeodomain-like"/>
    <property type="match status" value="1"/>
</dbReference>
<evidence type="ECO:0000259" key="11">
    <source>
        <dbReference type="PROSITE" id="PS50110"/>
    </source>
</evidence>
<dbReference type="Gene3D" id="2.130.10.10">
    <property type="entry name" value="YVTN repeat-like/Quinoprotein amine dehydrogenase"/>
    <property type="match status" value="2"/>
</dbReference>
<keyword evidence="8" id="KW-0812">Transmembrane</keyword>
<dbReference type="InterPro" id="IPR005467">
    <property type="entry name" value="His_kinase_dom"/>
</dbReference>
<name>A0A644V2V8_9ZZZZ</name>
<evidence type="ECO:0000256" key="7">
    <source>
        <dbReference type="ARBA" id="ARBA00023163"/>
    </source>
</evidence>
<dbReference type="CDD" id="cd00082">
    <property type="entry name" value="HisKA"/>
    <property type="match status" value="1"/>
</dbReference>
<keyword evidence="6" id="KW-0805">Transcription regulation</keyword>
<dbReference type="Pfam" id="PF02518">
    <property type="entry name" value="HATPase_c"/>
    <property type="match status" value="1"/>
</dbReference>
<dbReference type="SUPFAM" id="SSF47384">
    <property type="entry name" value="Homodimeric domain of signal transducing histidine kinase"/>
    <property type="match status" value="1"/>
</dbReference>
<evidence type="ECO:0000256" key="5">
    <source>
        <dbReference type="ARBA" id="ARBA00022777"/>
    </source>
</evidence>
<dbReference type="InterPro" id="IPR011006">
    <property type="entry name" value="CheY-like_superfamily"/>
</dbReference>
<dbReference type="PROSITE" id="PS50110">
    <property type="entry name" value="RESPONSE_REGULATORY"/>
    <property type="match status" value="1"/>
</dbReference>
<dbReference type="Gene3D" id="3.30.565.10">
    <property type="entry name" value="Histidine kinase-like ATPase, C-terminal domain"/>
    <property type="match status" value="1"/>
</dbReference>
<protein>
    <recommendedName>
        <fullName evidence="2">histidine kinase</fullName>
        <ecNumber evidence="2">2.7.13.3</ecNumber>
    </recommendedName>
</protein>
<dbReference type="GO" id="GO:0043565">
    <property type="term" value="F:sequence-specific DNA binding"/>
    <property type="evidence" value="ECO:0007669"/>
    <property type="project" value="InterPro"/>
</dbReference>
<dbReference type="InterPro" id="IPR011123">
    <property type="entry name" value="Y_Y_Y"/>
</dbReference>
<feature type="domain" description="Histidine kinase" evidence="10">
    <location>
        <begin position="836"/>
        <end position="1059"/>
    </location>
</feature>
<dbReference type="Gene3D" id="1.10.10.60">
    <property type="entry name" value="Homeodomain-like"/>
    <property type="match status" value="2"/>
</dbReference>
<keyword evidence="3" id="KW-0597">Phosphoprotein</keyword>
<evidence type="ECO:0000256" key="8">
    <source>
        <dbReference type="SAM" id="Phobius"/>
    </source>
</evidence>
<dbReference type="InterPro" id="IPR036097">
    <property type="entry name" value="HisK_dim/P_sf"/>
</dbReference>
<gene>
    <name evidence="12" type="primary">rcsC_70</name>
    <name evidence="12" type="ORF">SDC9_31160</name>
</gene>
<evidence type="ECO:0000259" key="9">
    <source>
        <dbReference type="PROSITE" id="PS01124"/>
    </source>
</evidence>
<dbReference type="Pfam" id="PF07495">
    <property type="entry name" value="Y_Y_Y"/>
    <property type="match status" value="1"/>
</dbReference>
<proteinExistence type="predicted"/>
<evidence type="ECO:0000256" key="2">
    <source>
        <dbReference type="ARBA" id="ARBA00012438"/>
    </source>
</evidence>
<evidence type="ECO:0000256" key="1">
    <source>
        <dbReference type="ARBA" id="ARBA00000085"/>
    </source>
</evidence>
<organism evidence="12">
    <name type="scientific">bioreactor metagenome</name>
    <dbReference type="NCBI Taxonomy" id="1076179"/>
    <lineage>
        <taxon>unclassified sequences</taxon>
        <taxon>metagenomes</taxon>
        <taxon>ecological metagenomes</taxon>
    </lineage>
</organism>
<dbReference type="PROSITE" id="PS01124">
    <property type="entry name" value="HTH_ARAC_FAMILY_2"/>
    <property type="match status" value="1"/>
</dbReference>
<dbReference type="SMART" id="SM00342">
    <property type="entry name" value="HTH_ARAC"/>
    <property type="match status" value="1"/>
</dbReference>
<comment type="caution">
    <text evidence="12">The sequence shown here is derived from an EMBL/GenBank/DDBJ whole genome shotgun (WGS) entry which is preliminary data.</text>
</comment>
<dbReference type="InterPro" id="IPR011110">
    <property type="entry name" value="Reg_prop"/>
</dbReference>
<dbReference type="Pfam" id="PF00072">
    <property type="entry name" value="Response_reg"/>
    <property type="match status" value="1"/>
</dbReference>
<dbReference type="GO" id="GO:0003700">
    <property type="term" value="F:DNA-binding transcription factor activity"/>
    <property type="evidence" value="ECO:0007669"/>
    <property type="project" value="InterPro"/>
</dbReference>
<dbReference type="Pfam" id="PF00512">
    <property type="entry name" value="HisKA"/>
    <property type="match status" value="1"/>
</dbReference>
<dbReference type="SMART" id="SM00387">
    <property type="entry name" value="HATPase_c"/>
    <property type="match status" value="1"/>
</dbReference>
<dbReference type="SMART" id="SM00448">
    <property type="entry name" value="REC"/>
    <property type="match status" value="1"/>
</dbReference>
<dbReference type="SUPFAM" id="SSF63829">
    <property type="entry name" value="Calcium-dependent phosphotriesterase"/>
    <property type="match status" value="2"/>
</dbReference>
<dbReference type="Gene3D" id="2.60.40.10">
    <property type="entry name" value="Immunoglobulins"/>
    <property type="match status" value="1"/>
</dbReference>
<evidence type="ECO:0000259" key="10">
    <source>
        <dbReference type="PROSITE" id="PS50109"/>
    </source>
</evidence>
<dbReference type="FunFam" id="3.30.565.10:FF:000006">
    <property type="entry name" value="Sensor histidine kinase WalK"/>
    <property type="match status" value="1"/>
</dbReference>
<keyword evidence="4 12" id="KW-0808">Transferase</keyword>
<dbReference type="EMBL" id="VSSQ01000201">
    <property type="protein sequence ID" value="MPL85192.1"/>
    <property type="molecule type" value="Genomic_DNA"/>
</dbReference>
<dbReference type="PANTHER" id="PTHR43547">
    <property type="entry name" value="TWO-COMPONENT HISTIDINE KINASE"/>
    <property type="match status" value="1"/>
</dbReference>
<dbReference type="Gene3D" id="1.10.287.130">
    <property type="match status" value="1"/>
</dbReference>
<dbReference type="InterPro" id="IPR013783">
    <property type="entry name" value="Ig-like_fold"/>
</dbReference>
<dbReference type="EC" id="2.7.13.3" evidence="2"/>
<comment type="catalytic activity">
    <reaction evidence="1">
        <text>ATP + protein L-histidine = ADP + protein N-phospho-L-histidine.</text>
        <dbReference type="EC" id="2.7.13.3"/>
    </reaction>
</comment>
<dbReference type="InterPro" id="IPR003594">
    <property type="entry name" value="HATPase_dom"/>
</dbReference>
<sequence>MLLFILAVITTTAKNYDFVNLTNNDGLSNSSINTIFQDSDGLMWFGTWDGLNVYNGREFKVFKPDPGNPKSISNNIIRDVLEEKKNIQWIATDLGINRLNTKTKTFERFFINGLNQTIYNEHSFLIAKNSSDQVFAAVYGQGVFYFQEKENKFTRLQINNAFQFKKIFFDLDDNLWIHTENRTLLKIVFRKGTGNRTEVQNIVLFQHANNIISVFYDKNNEIWMQTADNKLSCYQISEGVFNQHTTLNAHIGTIHAMLFQEDYQLWGTGSGLFSYNTNTKQIESILNNVPVLSLCAGSQQIIWVGTDMQGVWMLTPPREKFQTFSSENVPGFGKSAVRTFFEDESGLLWVGTKGSGIYVFRKPEEEGQLTTMKRFTTAEGLLNNAVYTIVPGKGNEYWIGTDGDGINYYDIRTKTMNVLNVPDSIKKKVNLSSVYSIHVASDNMLWVGTSGYGMYKIEINRSKQPYTIRSYKQYIYKNDRPASLSNNIVYSIIKDDDKHLWIGTRGGGLNRFNMSTEQFQTFRFSSDNPGFISSDDVLCLYKDRKGFLWAGTSMGLNKLLRFEGEKPVFARFTEKEGMPNNTIHGILEDKENNLWLSTNRGIARFIQDKGEFRIISYFKKDGLQNNEFSDGAFYESSSSGKLYFGGISGFNVFNPVEITQSSYMPGLLLDGFLIDNQEINLEDYLGKSANKEQLLLSYKNKSFSFRFIPLDYLSGSRCEIAYMLEGFQQDWIQLGTSNTIVFSNLPKGNYMLKVRCSNADKIWSDEYFTLRIRMKPPWWDSSVAYVLYALLLILITLGVLRFMRYQMTVRNNIRLKELEKQKNEEIHQAKLRFFTNIAHEFSNSLTLIYGPCEQLLETHAADNVTRKYVNIIKSNSERMQTLIQQLIDFRKAETGHLRITIEKVDITELAKFVLDNFMDVLEQKKINLKLSISPDNLLWNTDRDSLEKIIFNLVSNAVKYTPTDENIEIYIGINENEKQLKLQITNTGVGIQEAYRQRIFDRFEVLERFEKQVMKGLETRSGIGLALCKSLVELLQGSIELESDGSTFTSFIIHLPYQETETTTISVRNENAEVKSPETQKLSNKHIEGHERLLVPDRNKEGLILVIDDDPEIRSLLADLLQDRYEIAEAANGQEAIEIMKLRMPVLIISDIIMPVMNGVEFVKIMKEQELTRHIPIILLSTKSSVESQIEGLETGADAYLGKPFHPRHLDALIDSLLHRNKAVLDYSESPYSAVDQLEGKIIRKEDKDLVVKITSIIYDHIDNESLSLDYIAGELALSKMQLYRKIKELMGQTPTEYIRSIRLKHAEKLLKTTNKTVLEIMYLCGFNNKAYFYREFVKKYHDTPNEYRKKLSL</sequence>
<dbReference type="PANTHER" id="PTHR43547:SF2">
    <property type="entry name" value="HYBRID SIGNAL TRANSDUCTION HISTIDINE KINASE C"/>
    <property type="match status" value="1"/>
</dbReference>
<feature type="transmembrane region" description="Helical" evidence="8">
    <location>
        <begin position="783"/>
        <end position="803"/>
    </location>
</feature>
<evidence type="ECO:0000313" key="12">
    <source>
        <dbReference type="EMBL" id="MPL85192.1"/>
    </source>
</evidence>
<keyword evidence="8" id="KW-1133">Transmembrane helix</keyword>
<dbReference type="PRINTS" id="PR00344">
    <property type="entry name" value="BCTRLSENSOR"/>
</dbReference>
<keyword evidence="8" id="KW-0472">Membrane</keyword>
<dbReference type="InterPro" id="IPR004358">
    <property type="entry name" value="Sig_transdc_His_kin-like_C"/>
</dbReference>
<dbReference type="SUPFAM" id="SSF55874">
    <property type="entry name" value="ATPase domain of HSP90 chaperone/DNA topoisomerase II/histidine kinase"/>
    <property type="match status" value="1"/>
</dbReference>
<dbReference type="Pfam" id="PF07494">
    <property type="entry name" value="Reg_prop"/>
    <property type="match status" value="4"/>
</dbReference>
<reference evidence="12" key="1">
    <citation type="submission" date="2019-08" db="EMBL/GenBank/DDBJ databases">
        <authorList>
            <person name="Kucharzyk K."/>
            <person name="Murdoch R.W."/>
            <person name="Higgins S."/>
            <person name="Loffler F."/>
        </authorList>
    </citation>
    <scope>NUCLEOTIDE SEQUENCE</scope>
</reference>
<dbReference type="Pfam" id="PF12833">
    <property type="entry name" value="HTH_18"/>
    <property type="match status" value="1"/>
</dbReference>
<feature type="domain" description="HTH araC/xylS-type" evidence="9">
    <location>
        <begin position="1252"/>
        <end position="1351"/>
    </location>
</feature>
<dbReference type="Gene3D" id="3.40.50.2300">
    <property type="match status" value="1"/>
</dbReference>
<keyword evidence="5 12" id="KW-0418">Kinase</keyword>
<dbReference type="InterPro" id="IPR009057">
    <property type="entry name" value="Homeodomain-like_sf"/>
</dbReference>
<evidence type="ECO:0000256" key="6">
    <source>
        <dbReference type="ARBA" id="ARBA00023015"/>
    </source>
</evidence>
<evidence type="ECO:0000256" key="3">
    <source>
        <dbReference type="ARBA" id="ARBA00022553"/>
    </source>
</evidence>
<dbReference type="InterPro" id="IPR036890">
    <property type="entry name" value="HATPase_C_sf"/>
</dbReference>
<feature type="domain" description="Response regulatory" evidence="11">
    <location>
        <begin position="1103"/>
        <end position="1218"/>
    </location>
</feature>
<dbReference type="SUPFAM" id="SSF52172">
    <property type="entry name" value="CheY-like"/>
    <property type="match status" value="1"/>
</dbReference>
<dbReference type="GO" id="GO:0000155">
    <property type="term" value="F:phosphorelay sensor kinase activity"/>
    <property type="evidence" value="ECO:0007669"/>
    <property type="project" value="InterPro"/>
</dbReference>
<dbReference type="InterPro" id="IPR018060">
    <property type="entry name" value="HTH_AraC"/>
</dbReference>
<dbReference type="InterPro" id="IPR003661">
    <property type="entry name" value="HisK_dim/P_dom"/>
</dbReference>
<dbReference type="SMART" id="SM00388">
    <property type="entry name" value="HisKA"/>
    <property type="match status" value="1"/>
</dbReference>
<dbReference type="InterPro" id="IPR001789">
    <property type="entry name" value="Sig_transdc_resp-reg_receiver"/>
</dbReference>
<evidence type="ECO:0000256" key="4">
    <source>
        <dbReference type="ARBA" id="ARBA00022679"/>
    </source>
</evidence>
<dbReference type="PROSITE" id="PS50109">
    <property type="entry name" value="HIS_KIN"/>
    <property type="match status" value="1"/>
</dbReference>
<accession>A0A644V2V8</accession>
<keyword evidence="7" id="KW-0804">Transcription</keyword>